<dbReference type="OrthoDB" id="853657at2"/>
<organism evidence="1 2">
    <name type="scientific">Sphingobacterium paludis</name>
    <dbReference type="NCBI Taxonomy" id="1476465"/>
    <lineage>
        <taxon>Bacteria</taxon>
        <taxon>Pseudomonadati</taxon>
        <taxon>Bacteroidota</taxon>
        <taxon>Sphingobacteriia</taxon>
        <taxon>Sphingobacteriales</taxon>
        <taxon>Sphingobacteriaceae</taxon>
        <taxon>Sphingobacterium</taxon>
    </lineage>
</organism>
<dbReference type="EMBL" id="SNZV01000001">
    <property type="protein sequence ID" value="TDS17393.1"/>
    <property type="molecule type" value="Genomic_DNA"/>
</dbReference>
<evidence type="ECO:0000313" key="1">
    <source>
        <dbReference type="EMBL" id="TDS17393.1"/>
    </source>
</evidence>
<accession>A0A4R7D828</accession>
<keyword evidence="2" id="KW-1185">Reference proteome</keyword>
<gene>
    <name evidence="1" type="ORF">B0I21_101258</name>
</gene>
<protein>
    <recommendedName>
        <fullName evidence="3">Lipoprotein</fullName>
    </recommendedName>
</protein>
<evidence type="ECO:0008006" key="3">
    <source>
        <dbReference type="Google" id="ProtNLM"/>
    </source>
</evidence>
<dbReference type="PROSITE" id="PS51257">
    <property type="entry name" value="PROKAR_LIPOPROTEIN"/>
    <property type="match status" value="1"/>
</dbReference>
<evidence type="ECO:0000313" key="2">
    <source>
        <dbReference type="Proteomes" id="UP000294752"/>
    </source>
</evidence>
<reference evidence="1 2" key="1">
    <citation type="submission" date="2019-03" db="EMBL/GenBank/DDBJ databases">
        <title>Genomic Encyclopedia of Type Strains, Phase III (KMG-III): the genomes of soil and plant-associated and newly described type strains.</title>
        <authorList>
            <person name="Whitman W."/>
        </authorList>
    </citation>
    <scope>NUCLEOTIDE SEQUENCE [LARGE SCALE GENOMIC DNA]</scope>
    <source>
        <strain evidence="1 2">CGMCC 1.12801</strain>
    </source>
</reference>
<dbReference type="AlphaFoldDB" id="A0A4R7D828"/>
<dbReference type="Proteomes" id="UP000294752">
    <property type="component" value="Unassembled WGS sequence"/>
</dbReference>
<name>A0A4R7D828_9SPHI</name>
<dbReference type="RefSeq" id="WP_133638516.1">
    <property type="nucleotide sequence ID" value="NZ_SNZV01000001.1"/>
</dbReference>
<proteinExistence type="predicted"/>
<comment type="caution">
    <text evidence="1">The sequence shown here is derived from an EMBL/GenBank/DDBJ whole genome shotgun (WGS) entry which is preliminary data.</text>
</comment>
<sequence>MIRNCNILLLIGLGCISCQSTKKNDRVGDTVAVAKAHRDAPAQAMANTSESLENIAAIQDAYVATVEKRASGQLDSTTFEYDCNGERNGRVTYFTENGQLVLVRHVYGEYSHHEYEEEYFVRNNQLFFGFEKATSWAFESGATEGATKDDIVESRMYYQEEKPFRCLQKTYVMRTKSPDNPVPAELPNKEVDCQPATSSLNSFRLLLKRRDNPTKGCLN</sequence>